<proteinExistence type="predicted"/>
<gene>
    <name evidence="4" type="ORF">M514_25353</name>
</gene>
<feature type="domain" description="DUF7047" evidence="3">
    <location>
        <begin position="6"/>
        <end position="32"/>
    </location>
</feature>
<feature type="domain" description="Integrase zinc-binding" evidence="2">
    <location>
        <begin position="198"/>
        <end position="248"/>
    </location>
</feature>
<dbReference type="Proteomes" id="UP000030758">
    <property type="component" value="Unassembled WGS sequence"/>
</dbReference>
<dbReference type="Pfam" id="PF13456">
    <property type="entry name" value="RVT_3"/>
    <property type="match status" value="1"/>
</dbReference>
<dbReference type="Pfam" id="PF17921">
    <property type="entry name" value="Integrase_H2C2"/>
    <property type="match status" value="1"/>
</dbReference>
<dbReference type="InterPro" id="IPR012337">
    <property type="entry name" value="RNaseH-like_sf"/>
</dbReference>
<accession>A0A085MZ57</accession>
<evidence type="ECO:0000259" key="1">
    <source>
        <dbReference type="Pfam" id="PF13456"/>
    </source>
</evidence>
<dbReference type="AlphaFoldDB" id="A0A085MZ57"/>
<dbReference type="GO" id="GO:0003676">
    <property type="term" value="F:nucleic acid binding"/>
    <property type="evidence" value="ECO:0007669"/>
    <property type="project" value="InterPro"/>
</dbReference>
<dbReference type="Gene3D" id="3.30.420.10">
    <property type="entry name" value="Ribonuclease H-like superfamily/Ribonuclease H"/>
    <property type="match status" value="1"/>
</dbReference>
<evidence type="ECO:0000259" key="2">
    <source>
        <dbReference type="Pfam" id="PF17921"/>
    </source>
</evidence>
<evidence type="ECO:0008006" key="5">
    <source>
        <dbReference type="Google" id="ProtNLM"/>
    </source>
</evidence>
<reference evidence="4" key="1">
    <citation type="journal article" date="2014" name="Nat. Genet.">
        <title>Genome and transcriptome of the porcine whipworm Trichuris suis.</title>
        <authorList>
            <person name="Jex A.R."/>
            <person name="Nejsum P."/>
            <person name="Schwarz E.M."/>
            <person name="Hu L."/>
            <person name="Young N.D."/>
            <person name="Hall R.S."/>
            <person name="Korhonen P.K."/>
            <person name="Liao S."/>
            <person name="Thamsborg S."/>
            <person name="Xia J."/>
            <person name="Xu P."/>
            <person name="Wang S."/>
            <person name="Scheerlinck J.P."/>
            <person name="Hofmann A."/>
            <person name="Sternberg P.W."/>
            <person name="Wang J."/>
            <person name="Gasser R.B."/>
        </authorList>
    </citation>
    <scope>NUCLEOTIDE SEQUENCE [LARGE SCALE GENOMIC DNA]</scope>
    <source>
        <strain evidence="4">DCEP-RM93F</strain>
    </source>
</reference>
<name>A0A085MZ57_9BILA</name>
<evidence type="ECO:0000259" key="3">
    <source>
        <dbReference type="Pfam" id="PF23088"/>
    </source>
</evidence>
<protein>
    <recommendedName>
        <fullName evidence="5">RNase H type-1 domain-containing protein</fullName>
    </recommendedName>
</protein>
<dbReference type="SUPFAM" id="SSF53098">
    <property type="entry name" value="Ribonuclease H-like"/>
    <property type="match status" value="1"/>
</dbReference>
<dbReference type="InterPro" id="IPR002156">
    <property type="entry name" value="RNaseH_domain"/>
</dbReference>
<sequence>MRSAGSVFSYCSRLVTHFPVCGWLRVAVAFVKMQRTQREAGGTPQAMKLVWADASSLAIGVVLEVNGSVVEDAAWLRSGDACHINMAELDAVVKGLNLAMSWHMKKIELMTDSSTVHRWISDGLSGRTRLRTKAVSEMLIRRRIGKVLSLVRECGLELTITVTANNRADALTRVTERWSKPHATPVPACAVIGSDAEESMTVKLIAEIHHNAGHPGVRRTLYFVRRISLTVSKQRVRAAVANCEACRCIDPALVKWEHGSLGVGKVWQ</sequence>
<dbReference type="EMBL" id="KL367594">
    <property type="protein sequence ID" value="KFD62503.1"/>
    <property type="molecule type" value="Genomic_DNA"/>
</dbReference>
<feature type="domain" description="RNase H type-1" evidence="1">
    <location>
        <begin position="60"/>
        <end position="125"/>
    </location>
</feature>
<evidence type="ECO:0000313" key="4">
    <source>
        <dbReference type="EMBL" id="KFD62503.1"/>
    </source>
</evidence>
<dbReference type="InterPro" id="IPR041588">
    <property type="entry name" value="Integrase_H2C2"/>
</dbReference>
<organism evidence="4">
    <name type="scientific">Trichuris suis</name>
    <name type="common">pig whipworm</name>
    <dbReference type="NCBI Taxonomy" id="68888"/>
    <lineage>
        <taxon>Eukaryota</taxon>
        <taxon>Metazoa</taxon>
        <taxon>Ecdysozoa</taxon>
        <taxon>Nematoda</taxon>
        <taxon>Enoplea</taxon>
        <taxon>Dorylaimia</taxon>
        <taxon>Trichinellida</taxon>
        <taxon>Trichuridae</taxon>
        <taxon>Trichuris</taxon>
    </lineage>
</organism>
<dbReference type="InterPro" id="IPR036397">
    <property type="entry name" value="RNaseH_sf"/>
</dbReference>
<dbReference type="GO" id="GO:0004523">
    <property type="term" value="F:RNA-DNA hybrid ribonuclease activity"/>
    <property type="evidence" value="ECO:0007669"/>
    <property type="project" value="InterPro"/>
</dbReference>
<dbReference type="Pfam" id="PF23088">
    <property type="entry name" value="DUF7047"/>
    <property type="match status" value="1"/>
</dbReference>
<dbReference type="InterPro" id="IPR055475">
    <property type="entry name" value="DUF7047"/>
</dbReference>